<gene>
    <name evidence="1" type="ORF">E2C01_036655</name>
</gene>
<organism evidence="1 2">
    <name type="scientific">Portunus trituberculatus</name>
    <name type="common">Swimming crab</name>
    <name type="synonym">Neptunus trituberculatus</name>
    <dbReference type="NCBI Taxonomy" id="210409"/>
    <lineage>
        <taxon>Eukaryota</taxon>
        <taxon>Metazoa</taxon>
        <taxon>Ecdysozoa</taxon>
        <taxon>Arthropoda</taxon>
        <taxon>Crustacea</taxon>
        <taxon>Multicrustacea</taxon>
        <taxon>Malacostraca</taxon>
        <taxon>Eumalacostraca</taxon>
        <taxon>Eucarida</taxon>
        <taxon>Decapoda</taxon>
        <taxon>Pleocyemata</taxon>
        <taxon>Brachyura</taxon>
        <taxon>Eubrachyura</taxon>
        <taxon>Portunoidea</taxon>
        <taxon>Portunidae</taxon>
        <taxon>Portuninae</taxon>
        <taxon>Portunus</taxon>
    </lineage>
</organism>
<proteinExistence type="predicted"/>
<protein>
    <submittedName>
        <fullName evidence="1">Uncharacterized protein</fullName>
    </submittedName>
</protein>
<keyword evidence="2" id="KW-1185">Reference proteome</keyword>
<name>A0A5B7F632_PORTR</name>
<sequence length="108" mass="12227">MYASMPDTITSVMRSAQRWVSDTETVTLALSVSVQFPLKAAWVPWPVSLLATQPGHHVVPLQPQHSIPDTQPQATPEERHKAFNDSFSMREGQSRAIKYRQNELYFSS</sequence>
<evidence type="ECO:0000313" key="1">
    <source>
        <dbReference type="EMBL" id="MPC43020.1"/>
    </source>
</evidence>
<dbReference type="AlphaFoldDB" id="A0A5B7F632"/>
<reference evidence="1 2" key="1">
    <citation type="submission" date="2019-05" db="EMBL/GenBank/DDBJ databases">
        <title>Another draft genome of Portunus trituberculatus and its Hox gene families provides insights of decapod evolution.</title>
        <authorList>
            <person name="Jeong J.-H."/>
            <person name="Song I."/>
            <person name="Kim S."/>
            <person name="Choi T."/>
            <person name="Kim D."/>
            <person name="Ryu S."/>
            <person name="Kim W."/>
        </authorList>
    </citation>
    <scope>NUCLEOTIDE SEQUENCE [LARGE SCALE GENOMIC DNA]</scope>
    <source>
        <tissue evidence="1">Muscle</tissue>
    </source>
</reference>
<accession>A0A5B7F632</accession>
<dbReference type="EMBL" id="VSRR010005654">
    <property type="protein sequence ID" value="MPC43020.1"/>
    <property type="molecule type" value="Genomic_DNA"/>
</dbReference>
<evidence type="ECO:0000313" key="2">
    <source>
        <dbReference type="Proteomes" id="UP000324222"/>
    </source>
</evidence>
<dbReference type="Proteomes" id="UP000324222">
    <property type="component" value="Unassembled WGS sequence"/>
</dbReference>
<comment type="caution">
    <text evidence="1">The sequence shown here is derived from an EMBL/GenBank/DDBJ whole genome shotgun (WGS) entry which is preliminary data.</text>
</comment>